<comment type="caution">
    <text evidence="2">The sequence shown here is derived from an EMBL/GenBank/DDBJ whole genome shotgun (WGS) entry which is preliminary data.</text>
</comment>
<evidence type="ECO:0000313" key="3">
    <source>
        <dbReference type="Proteomes" id="UP001172101"/>
    </source>
</evidence>
<dbReference type="Proteomes" id="UP001172101">
    <property type="component" value="Unassembled WGS sequence"/>
</dbReference>
<feature type="region of interest" description="Disordered" evidence="1">
    <location>
        <begin position="132"/>
        <end position="166"/>
    </location>
</feature>
<keyword evidence="3" id="KW-1185">Reference proteome</keyword>
<dbReference type="GeneID" id="85329447"/>
<evidence type="ECO:0000313" key="2">
    <source>
        <dbReference type="EMBL" id="KAK0703353.1"/>
    </source>
</evidence>
<reference evidence="2" key="1">
    <citation type="submission" date="2023-06" db="EMBL/GenBank/DDBJ databases">
        <title>Genome-scale phylogeny and comparative genomics of the fungal order Sordariales.</title>
        <authorList>
            <consortium name="Lawrence Berkeley National Laboratory"/>
            <person name="Hensen N."/>
            <person name="Bonometti L."/>
            <person name="Westerberg I."/>
            <person name="Brannstrom I.O."/>
            <person name="Guillou S."/>
            <person name="Cros-Aarteil S."/>
            <person name="Calhoun S."/>
            <person name="Haridas S."/>
            <person name="Kuo A."/>
            <person name="Mondo S."/>
            <person name="Pangilinan J."/>
            <person name="Riley R."/>
            <person name="LaButti K."/>
            <person name="Andreopoulos B."/>
            <person name="Lipzen A."/>
            <person name="Chen C."/>
            <person name="Yanf M."/>
            <person name="Daum C."/>
            <person name="Ng V."/>
            <person name="Clum A."/>
            <person name="Steindorff A."/>
            <person name="Ohm R."/>
            <person name="Martin F."/>
            <person name="Silar P."/>
            <person name="Natvig D."/>
            <person name="Lalanne C."/>
            <person name="Gautier V."/>
            <person name="Ament-velasquez S.L."/>
            <person name="Kruys A."/>
            <person name="Hutchinson M.I."/>
            <person name="Powell A.J."/>
            <person name="Barry K."/>
            <person name="Miller A.N."/>
            <person name="Grigoriev I.V."/>
            <person name="Debuchy R."/>
            <person name="Gladieux P."/>
            <person name="Thoren M.H."/>
            <person name="Johannesson H."/>
        </authorList>
    </citation>
    <scope>NUCLEOTIDE SEQUENCE</scope>
    <source>
        <strain evidence="2">SMH2392-1A</strain>
    </source>
</reference>
<organism evidence="2 3">
    <name type="scientific">Lasiosphaeria miniovina</name>
    <dbReference type="NCBI Taxonomy" id="1954250"/>
    <lineage>
        <taxon>Eukaryota</taxon>
        <taxon>Fungi</taxon>
        <taxon>Dikarya</taxon>
        <taxon>Ascomycota</taxon>
        <taxon>Pezizomycotina</taxon>
        <taxon>Sordariomycetes</taxon>
        <taxon>Sordariomycetidae</taxon>
        <taxon>Sordariales</taxon>
        <taxon>Lasiosphaeriaceae</taxon>
        <taxon>Lasiosphaeria</taxon>
    </lineage>
</organism>
<dbReference type="RefSeq" id="XP_060290212.1">
    <property type="nucleotide sequence ID" value="XM_060446177.1"/>
</dbReference>
<dbReference type="EMBL" id="JAUIRO010000008">
    <property type="protein sequence ID" value="KAK0703353.1"/>
    <property type="molecule type" value="Genomic_DNA"/>
</dbReference>
<dbReference type="AlphaFoldDB" id="A0AA40DKP0"/>
<accession>A0AA40DKP0</accession>
<protein>
    <submittedName>
        <fullName evidence="2">Uncharacterized protein</fullName>
    </submittedName>
</protein>
<name>A0AA40DKP0_9PEZI</name>
<gene>
    <name evidence="2" type="ORF">B0T26DRAFT_756913</name>
</gene>
<sequence>MTSTQSVFRGSNEERATWLHQQGVLELFWNKGFLEIVDHLQVASKEFSDPSIKRLLGYICADSAAALGYTVANLGDECGVIALKLMQSSPDHTEGTLTAYDYNTILTDVIRRLAAGIVFSCKTRLRIEVDEKRRRRRRRSSPSLLRTAMPTRKNQAPTAIKLPPPRPRKALLPRALTLMFQKLRRTLY</sequence>
<evidence type="ECO:0000256" key="1">
    <source>
        <dbReference type="SAM" id="MobiDB-lite"/>
    </source>
</evidence>
<proteinExistence type="predicted"/>